<keyword evidence="1" id="KW-0732">Signal</keyword>
<dbReference type="GO" id="GO:0005549">
    <property type="term" value="F:odorant binding"/>
    <property type="evidence" value="ECO:0007669"/>
    <property type="project" value="InterPro"/>
</dbReference>
<reference evidence="2" key="2">
    <citation type="submission" date="2011-11" db="EMBL/GenBank/DDBJ databases">
        <title>Unique features of odorant binding proteins revealed by genome annotation and comparative analyses of the parasitoid wasp Nasonia vitripennis.</title>
        <authorList>
            <person name="Zhou J.J."/>
            <person name="Vieira F.G."/>
            <person name="Foret S."/>
            <person name="He X.L."/>
            <person name="Rozas J."/>
            <person name="Field L.M."/>
        </authorList>
    </citation>
    <scope>NUCLEOTIDE SEQUENCE</scope>
    <source>
        <strain evidence="2">AsmCX</strain>
    </source>
</reference>
<dbReference type="SUPFAM" id="SSF47565">
    <property type="entry name" value="Insect pheromone/odorant-binding proteins"/>
    <property type="match status" value="1"/>
</dbReference>
<name>G8B1Q4_NASVI</name>
<dbReference type="PhylomeDB" id="G8B1Q4"/>
<protein>
    <submittedName>
        <fullName evidence="2">Putative odorant binding protein 49</fullName>
    </submittedName>
</protein>
<feature type="signal peptide" evidence="1">
    <location>
        <begin position="1"/>
        <end position="20"/>
    </location>
</feature>
<dbReference type="AlphaFoldDB" id="G8B1Q4"/>
<proteinExistence type="predicted"/>
<feature type="chain" id="PRO_5014574442" evidence="1">
    <location>
        <begin position="21"/>
        <end position="188"/>
    </location>
</feature>
<dbReference type="InterPro" id="IPR036728">
    <property type="entry name" value="PBP_GOBP_sf"/>
</dbReference>
<evidence type="ECO:0000256" key="1">
    <source>
        <dbReference type="SAM" id="SignalP"/>
    </source>
</evidence>
<evidence type="ECO:0000313" key="2">
    <source>
        <dbReference type="EMBL" id="CCD17818.1"/>
    </source>
</evidence>
<organism evidence="2">
    <name type="scientific">Nasonia vitripennis</name>
    <name type="common">Parasitic wasp</name>
    <dbReference type="NCBI Taxonomy" id="7425"/>
    <lineage>
        <taxon>Eukaryota</taxon>
        <taxon>Metazoa</taxon>
        <taxon>Ecdysozoa</taxon>
        <taxon>Arthropoda</taxon>
        <taxon>Hexapoda</taxon>
        <taxon>Insecta</taxon>
        <taxon>Pterygota</taxon>
        <taxon>Neoptera</taxon>
        <taxon>Endopterygota</taxon>
        <taxon>Hymenoptera</taxon>
        <taxon>Apocrita</taxon>
        <taxon>Proctotrupomorpha</taxon>
        <taxon>Chalcidoidea</taxon>
        <taxon>Pteromalidae</taxon>
        <taxon>Pteromalinae</taxon>
        <taxon>Nasonia</taxon>
    </lineage>
</organism>
<gene>
    <name evidence="2" type="primary">OBP49</name>
</gene>
<dbReference type="EMBL" id="HE578234">
    <property type="protein sequence ID" value="CCD17818.1"/>
    <property type="molecule type" value="Genomic_DNA"/>
</dbReference>
<reference evidence="2" key="1">
    <citation type="submission" date="2011-08" db="EMBL/GenBank/DDBJ databases">
        <authorList>
            <person name="Zhou J."/>
        </authorList>
    </citation>
    <scope>NUCLEOTIDE SEQUENCE</scope>
    <source>
        <strain evidence="2">AsmCX</strain>
    </source>
</reference>
<accession>G8B1Q4</accession>
<dbReference type="HOGENOM" id="CLU_1442676_0_0_1"/>
<sequence>MKRFIIIVCFYFIYLHTSSARRSDNLKKCLVEHGLRNKLYKRAIGGSNINSLDRDVNVDLKEKLACTLACSFRKEHSGNETLHAIFTEALNFGNFHILEDVKQQMRETLNNCYTEVESNDCKLLHCIKIIESQFMDVVLAITNERPVRLSFENTNSVKKFKKIKFRIKWFKVMHMMIRSLQRHIPYKQ</sequence>